<protein>
    <recommendedName>
        <fullName evidence="3">DUF5679 domain-containing protein</fullName>
    </recommendedName>
</protein>
<evidence type="ECO:0008006" key="3">
    <source>
        <dbReference type="Google" id="ProtNLM"/>
    </source>
</evidence>
<evidence type="ECO:0000313" key="2">
    <source>
        <dbReference type="Proteomes" id="UP000231276"/>
    </source>
</evidence>
<evidence type="ECO:0000313" key="1">
    <source>
        <dbReference type="EMBL" id="PIP86242.1"/>
    </source>
</evidence>
<accession>A0A2H0DVP0</accession>
<proteinExistence type="predicted"/>
<comment type="caution">
    <text evidence="1">The sequence shown here is derived from an EMBL/GenBank/DDBJ whole genome shotgun (WGS) entry which is preliminary data.</text>
</comment>
<dbReference type="Proteomes" id="UP000231276">
    <property type="component" value="Unassembled WGS sequence"/>
</dbReference>
<reference evidence="1 2" key="1">
    <citation type="submission" date="2017-09" db="EMBL/GenBank/DDBJ databases">
        <title>Depth-based differentiation of microbial function through sediment-hosted aquifers and enrichment of novel symbionts in the deep terrestrial subsurface.</title>
        <authorList>
            <person name="Probst A.J."/>
            <person name="Ladd B."/>
            <person name="Jarett J.K."/>
            <person name="Geller-Mcgrath D.E."/>
            <person name="Sieber C.M."/>
            <person name="Emerson J.B."/>
            <person name="Anantharaman K."/>
            <person name="Thomas B.C."/>
            <person name="Malmstrom R."/>
            <person name="Stieglmeier M."/>
            <person name="Klingl A."/>
            <person name="Woyke T."/>
            <person name="Ryan C.M."/>
            <person name="Banfield J.F."/>
        </authorList>
    </citation>
    <scope>NUCLEOTIDE SEQUENCE [LARGE SCALE GENOMIC DNA]</scope>
    <source>
        <strain evidence="1">CG22_combo_CG10-13_8_21_14_all_43_18</strain>
    </source>
</reference>
<dbReference type="AlphaFoldDB" id="A0A2H0DVP0"/>
<organism evidence="1 2">
    <name type="scientific">Candidatus Campbellbacteria bacterium CG22_combo_CG10-13_8_21_14_all_43_18</name>
    <dbReference type="NCBI Taxonomy" id="1974530"/>
    <lineage>
        <taxon>Bacteria</taxon>
        <taxon>Candidatus Campbelliibacteriota</taxon>
    </lineage>
</organism>
<dbReference type="EMBL" id="PCTS01000045">
    <property type="protein sequence ID" value="PIP86242.1"/>
    <property type="molecule type" value="Genomic_DNA"/>
</dbReference>
<gene>
    <name evidence="1" type="ORF">COW82_03145</name>
</gene>
<name>A0A2H0DVP0_9BACT</name>
<sequence>MQELKGLCMKCREIKDGKSKPTMQTMKDLKVEEKNNRYFAKGQCAKCGGNMFKFLSKDDAAKLKS</sequence>